<protein>
    <submittedName>
        <fullName evidence="1">Uncharacterized protein</fullName>
    </submittedName>
</protein>
<proteinExistence type="predicted"/>
<dbReference type="Proteomes" id="UP000231086">
    <property type="component" value="Unassembled WGS sequence"/>
</dbReference>
<name>A0A2M8KI69_9BACT</name>
<reference evidence="2" key="1">
    <citation type="submission" date="2017-09" db="EMBL/GenBank/DDBJ databases">
        <title>Depth-based differentiation of microbial function through sediment-hosted aquifers and enrichment of novel symbionts in the deep terrestrial subsurface.</title>
        <authorList>
            <person name="Probst A.J."/>
            <person name="Ladd B."/>
            <person name="Jarett J.K."/>
            <person name="Geller-Mcgrath D.E."/>
            <person name="Sieber C.M.K."/>
            <person name="Emerson J.B."/>
            <person name="Anantharaman K."/>
            <person name="Thomas B.C."/>
            <person name="Malmstrom R."/>
            <person name="Stieglmeier M."/>
            <person name="Klingl A."/>
            <person name="Woyke T."/>
            <person name="Ryan C.M."/>
            <person name="Banfield J.F."/>
        </authorList>
    </citation>
    <scope>NUCLEOTIDE SEQUENCE [LARGE SCALE GENOMIC DNA]</scope>
</reference>
<evidence type="ECO:0000313" key="2">
    <source>
        <dbReference type="Proteomes" id="UP000231086"/>
    </source>
</evidence>
<dbReference type="EMBL" id="PFEA01000053">
    <property type="protein sequence ID" value="PJE59607.1"/>
    <property type="molecule type" value="Genomic_DNA"/>
</dbReference>
<comment type="caution">
    <text evidence="1">The sequence shown here is derived from an EMBL/GenBank/DDBJ whole genome shotgun (WGS) entry which is preliminary data.</text>
</comment>
<evidence type="ECO:0000313" key="1">
    <source>
        <dbReference type="EMBL" id="PJE59607.1"/>
    </source>
</evidence>
<gene>
    <name evidence="1" type="ORF">COU85_02775</name>
</gene>
<sequence length="254" mass="29473">MEVTKKSPKRRFFGIIKLMSIEKFSPKTENKQELTPEQIRAIEQMPVFPNEKVELILVKTGLKSVAEIELFSDTWEGQKGEKPKKISQDKIREIAEDVKQAGLVAEVGEPEEDMVKRIKENIPEEEIKPEDEIEQKREKIRISVAADENKLKKYLEAIKTGSDTDLGKLYGFPESAIKAYQKEREGKGSFLLSRSELPDDKKAQEESLFLTFMIAKDNPEEAMETARKWAQKVEEVNPSIYREYIKWMREVENF</sequence>
<accession>A0A2M8KI69</accession>
<dbReference type="AlphaFoldDB" id="A0A2M8KI69"/>
<organism evidence="1 2">
    <name type="scientific">Candidatus Portnoybacteria bacterium CG10_big_fil_rev_8_21_14_0_10_44_7</name>
    <dbReference type="NCBI Taxonomy" id="1974816"/>
    <lineage>
        <taxon>Bacteria</taxon>
        <taxon>Candidatus Portnoyibacteriota</taxon>
    </lineage>
</organism>